<organism evidence="3 4">
    <name type="scientific">Sphingomonas limnosediminicola</name>
    <dbReference type="NCBI Taxonomy" id="940133"/>
    <lineage>
        <taxon>Bacteria</taxon>
        <taxon>Pseudomonadati</taxon>
        <taxon>Pseudomonadota</taxon>
        <taxon>Alphaproteobacteria</taxon>
        <taxon>Sphingomonadales</taxon>
        <taxon>Sphingomonadaceae</taxon>
        <taxon>Sphingomonas</taxon>
    </lineage>
</organism>
<dbReference type="Pfam" id="PF13202">
    <property type="entry name" value="EF-hand_5"/>
    <property type="match status" value="2"/>
</dbReference>
<evidence type="ECO:0000313" key="3">
    <source>
        <dbReference type="EMBL" id="GAA3888343.1"/>
    </source>
</evidence>
<name>A0ABP7KVP9_9SPHN</name>
<dbReference type="InterPro" id="IPR011992">
    <property type="entry name" value="EF-hand-dom_pair"/>
</dbReference>
<feature type="compositionally biased region" description="Basic and acidic residues" evidence="1">
    <location>
        <begin position="120"/>
        <end position="147"/>
    </location>
</feature>
<dbReference type="PROSITE" id="PS00018">
    <property type="entry name" value="EF_HAND_1"/>
    <property type="match status" value="1"/>
</dbReference>
<dbReference type="InterPro" id="IPR018247">
    <property type="entry name" value="EF_Hand_1_Ca_BS"/>
</dbReference>
<feature type="compositionally biased region" description="Pro residues" evidence="1">
    <location>
        <begin position="236"/>
        <end position="246"/>
    </location>
</feature>
<evidence type="ECO:0000256" key="1">
    <source>
        <dbReference type="SAM" id="MobiDB-lite"/>
    </source>
</evidence>
<evidence type="ECO:0000259" key="2">
    <source>
        <dbReference type="PROSITE" id="PS50222"/>
    </source>
</evidence>
<comment type="caution">
    <text evidence="3">The sequence shown here is derived from an EMBL/GenBank/DDBJ whole genome shotgun (WGS) entry which is preliminary data.</text>
</comment>
<sequence length="246" mass="27471">MPLLALLMLVAAAQAEPRPIVVTGRGGIPFISPMGEPFRARSVGEDTLARWFYQADRNHDGFLTPDEMQADAERFFPEIDADHDGEIDPDEIVRYEWQVAPEIQVNAKLRRARTPAEQAAFEKQDSKRAEDEGGRDQRRGSHGRDYQMEQGPQGAGRYALLNMPEPVAAADSDFNRSITLAEFKAAAVARFQILDTKHQGRLSLQELEVMKPVLSQPGKKEKRRKEDEADTRVGIPLPPEPSVPSS</sequence>
<dbReference type="InterPro" id="IPR002048">
    <property type="entry name" value="EF_hand_dom"/>
</dbReference>
<feature type="region of interest" description="Disordered" evidence="1">
    <location>
        <begin position="210"/>
        <end position="246"/>
    </location>
</feature>
<dbReference type="SUPFAM" id="SSF47473">
    <property type="entry name" value="EF-hand"/>
    <property type="match status" value="1"/>
</dbReference>
<feature type="domain" description="EF-hand" evidence="2">
    <location>
        <begin position="43"/>
        <end position="78"/>
    </location>
</feature>
<keyword evidence="4" id="KW-1185">Reference proteome</keyword>
<dbReference type="PROSITE" id="PS50222">
    <property type="entry name" value="EF_HAND_2"/>
    <property type="match status" value="1"/>
</dbReference>
<proteinExistence type="predicted"/>
<feature type="region of interest" description="Disordered" evidence="1">
    <location>
        <begin position="110"/>
        <end position="151"/>
    </location>
</feature>
<accession>A0ABP7KVP9</accession>
<dbReference type="EMBL" id="BAABBM010000001">
    <property type="protein sequence ID" value="GAA3888343.1"/>
    <property type="molecule type" value="Genomic_DNA"/>
</dbReference>
<reference evidence="4" key="1">
    <citation type="journal article" date="2019" name="Int. J. Syst. Evol. Microbiol.">
        <title>The Global Catalogue of Microorganisms (GCM) 10K type strain sequencing project: providing services to taxonomists for standard genome sequencing and annotation.</title>
        <authorList>
            <consortium name="The Broad Institute Genomics Platform"/>
            <consortium name="The Broad Institute Genome Sequencing Center for Infectious Disease"/>
            <person name="Wu L."/>
            <person name="Ma J."/>
        </authorList>
    </citation>
    <scope>NUCLEOTIDE SEQUENCE [LARGE SCALE GENOMIC DNA]</scope>
    <source>
        <strain evidence="4">JCM 17543</strain>
    </source>
</reference>
<gene>
    <name evidence="3" type="ORF">GCM10022276_04300</name>
</gene>
<dbReference type="RefSeq" id="WP_344698048.1">
    <property type="nucleotide sequence ID" value="NZ_BAABBM010000001.1"/>
</dbReference>
<dbReference type="Gene3D" id="1.10.238.10">
    <property type="entry name" value="EF-hand"/>
    <property type="match status" value="1"/>
</dbReference>
<dbReference type="CDD" id="cd00051">
    <property type="entry name" value="EFh"/>
    <property type="match status" value="1"/>
</dbReference>
<evidence type="ECO:0000313" key="4">
    <source>
        <dbReference type="Proteomes" id="UP001500827"/>
    </source>
</evidence>
<dbReference type="Proteomes" id="UP001500827">
    <property type="component" value="Unassembled WGS sequence"/>
</dbReference>
<protein>
    <submittedName>
        <fullName evidence="3">EF-hand domain protein</fullName>
    </submittedName>
</protein>